<accession>Q0RWH7</accession>
<dbReference type="KEGG" id="rha:RHA1_ro10166"/>
<name>Q0RWH7_RHOJR</name>
<keyword evidence="1" id="KW-0614">Plasmid</keyword>
<organism evidence="1 2">
    <name type="scientific">Rhodococcus jostii (strain RHA1)</name>
    <dbReference type="NCBI Taxonomy" id="101510"/>
    <lineage>
        <taxon>Bacteria</taxon>
        <taxon>Bacillati</taxon>
        <taxon>Actinomycetota</taxon>
        <taxon>Actinomycetes</taxon>
        <taxon>Mycobacteriales</taxon>
        <taxon>Nocardiaceae</taxon>
        <taxon>Rhodococcus</taxon>
    </lineage>
</organism>
<dbReference type="EMBL" id="CP000433">
    <property type="protein sequence ID" value="ABH00359.1"/>
    <property type="molecule type" value="Genomic_DNA"/>
</dbReference>
<reference evidence="2" key="1">
    <citation type="journal article" date="2006" name="Proc. Natl. Acad. Sci. U.S.A.">
        <title>The complete genome of Rhodococcus sp. RHA1 provides insights into a catabolic powerhouse.</title>
        <authorList>
            <person name="McLeod M.P."/>
            <person name="Warren R.L."/>
            <person name="Hsiao W.W.L."/>
            <person name="Araki N."/>
            <person name="Myhre M."/>
            <person name="Fernandes C."/>
            <person name="Miyazawa D."/>
            <person name="Wong W."/>
            <person name="Lillquist A.L."/>
            <person name="Wang D."/>
            <person name="Dosanjh M."/>
            <person name="Hara H."/>
            <person name="Petrescu A."/>
            <person name="Morin R.D."/>
            <person name="Yang G."/>
            <person name="Stott J.M."/>
            <person name="Schein J.E."/>
            <person name="Shin H."/>
            <person name="Smailus D."/>
            <person name="Siddiqui A.S."/>
            <person name="Marra M.A."/>
            <person name="Jones S.J.M."/>
            <person name="Holt R."/>
            <person name="Brinkman F.S.L."/>
            <person name="Miyauchi K."/>
            <person name="Fukuda M."/>
            <person name="Davies J.E."/>
            <person name="Mohn W.W."/>
            <person name="Eltis L.D."/>
        </authorList>
    </citation>
    <scope>NUCLEOTIDE SEQUENCE [LARGE SCALE GENOMIC DNA]</scope>
    <source>
        <strain evidence="2">RHA1</strain>
    </source>
</reference>
<dbReference type="HOGENOM" id="CLU_2083038_0_0_11"/>
<gene>
    <name evidence="1" type="ordered locus">RHA1_ro10166</name>
</gene>
<dbReference type="AlphaFoldDB" id="Q0RWH7"/>
<sequence>MLGCPIFGHPGGGALPVLDQSGELCTPTPRYLRPGVRNEVGDQRLESSVRRLRVDGALLRHQLVRELVMIGLLRIPGVTVVRAAKNDSSRQVADAVTIAKRRRKVGTDDAQQLRSRE</sequence>
<geneLocation type="plasmid" evidence="1 2">
    <name>pRHL2</name>
</geneLocation>
<dbReference type="Proteomes" id="UP000008710">
    <property type="component" value="Plasmid pRHL2"/>
</dbReference>
<proteinExistence type="predicted"/>
<evidence type="ECO:0000313" key="2">
    <source>
        <dbReference type="Proteomes" id="UP000008710"/>
    </source>
</evidence>
<evidence type="ECO:0000313" key="1">
    <source>
        <dbReference type="EMBL" id="ABH00359.1"/>
    </source>
</evidence>
<protein>
    <submittedName>
        <fullName evidence="1">Uncharacterized protein</fullName>
    </submittedName>
</protein>